<keyword evidence="5" id="KW-0862">Zinc</keyword>
<dbReference type="PANTHER" id="PTHR22726">
    <property type="entry name" value="METALLOENDOPEPTIDASE OMA1"/>
    <property type="match status" value="1"/>
</dbReference>
<evidence type="ECO:0000313" key="10">
    <source>
        <dbReference type="Proteomes" id="UP000673975"/>
    </source>
</evidence>
<feature type="chain" id="PRO_5035172041" evidence="7">
    <location>
        <begin position="19"/>
        <end position="497"/>
    </location>
</feature>
<dbReference type="GO" id="GO:0051603">
    <property type="term" value="P:proteolysis involved in protein catabolic process"/>
    <property type="evidence" value="ECO:0007669"/>
    <property type="project" value="TreeGrafter"/>
</dbReference>
<dbReference type="InterPro" id="IPR051156">
    <property type="entry name" value="Mito/Outer_Membr_Metalloprot"/>
</dbReference>
<feature type="signal peptide" evidence="7">
    <location>
        <begin position="1"/>
        <end position="18"/>
    </location>
</feature>
<dbReference type="GO" id="GO:0016020">
    <property type="term" value="C:membrane"/>
    <property type="evidence" value="ECO:0007669"/>
    <property type="project" value="TreeGrafter"/>
</dbReference>
<keyword evidence="4" id="KW-0378">Hydrolase</keyword>
<evidence type="ECO:0000256" key="2">
    <source>
        <dbReference type="ARBA" id="ARBA00022670"/>
    </source>
</evidence>
<evidence type="ECO:0000256" key="5">
    <source>
        <dbReference type="ARBA" id="ARBA00022833"/>
    </source>
</evidence>
<dbReference type="AlphaFoldDB" id="A0A8J7SB49"/>
<dbReference type="Gene3D" id="3.30.2010.10">
    <property type="entry name" value="Metalloproteases ('zincins'), catalytic domain"/>
    <property type="match status" value="1"/>
</dbReference>
<evidence type="ECO:0000256" key="7">
    <source>
        <dbReference type="SAM" id="SignalP"/>
    </source>
</evidence>
<protein>
    <submittedName>
        <fullName evidence="9">M48 family metalloprotease</fullName>
    </submittedName>
</protein>
<name>A0A8J7SB49_9BACT</name>
<dbReference type="PANTHER" id="PTHR22726:SF1">
    <property type="entry name" value="METALLOENDOPEPTIDASE OMA1, MITOCHONDRIAL"/>
    <property type="match status" value="1"/>
</dbReference>
<dbReference type="Proteomes" id="UP000673975">
    <property type="component" value="Unassembled WGS sequence"/>
</dbReference>
<dbReference type="EMBL" id="JAFIDN010000009">
    <property type="protein sequence ID" value="MBP3193211.1"/>
    <property type="molecule type" value="Genomic_DNA"/>
</dbReference>
<keyword evidence="10" id="KW-1185">Reference proteome</keyword>
<comment type="cofactor">
    <cofactor evidence="1">
        <name>Zn(2+)</name>
        <dbReference type="ChEBI" id="CHEBI:29105"/>
    </cofactor>
</comment>
<sequence>MKLLKHYILLSFFAAFLAAGCSIQKNPVTGTTRAFGYSWSQEVQIGKEVDPEIVAQFGLYNDDNVANYVVEIGETVLEQSHLRRPETESHFRETEFTFRILDSPVINAFALPGGYIYFTRGMMVHLSNEAQFAVVMGHEIGHVAARHSSQRALRQTIGQIAVIGGAVMGQEIFGLPGQTILDLSSTAAQLIFLSYSRENERESDNLGVEYAAMSDYDASEGAALFTSLKRISEMHDQNIPNFVSTHPDPGERERAIPEEASNWKDQGYEQSTRNEERYMELIDGMVYGEDPRQGFAEDGFFYHPDLAFQFEIPVGWSLINQPSQVVLLSPDEDAVSVFRIDSESGTPQQSVRSVTSQDGITVVNESEALSSGSWGAWVAKAHAALEDGTPLTLQVYAVDFDNNIYRFLSYTVRDNYDSMEPGFNTATESFDRLTDSGKLNIEPVRVRAFRAERSGSFESFLPDPLPGARDALEIAIINQVELDEQIEQGRWLKIPVQ</sequence>
<organism evidence="9 10">
    <name type="scientific">Natronogracilivirga saccharolytica</name>
    <dbReference type="NCBI Taxonomy" id="2812953"/>
    <lineage>
        <taxon>Bacteria</taxon>
        <taxon>Pseudomonadati</taxon>
        <taxon>Balneolota</taxon>
        <taxon>Balneolia</taxon>
        <taxon>Balneolales</taxon>
        <taxon>Cyclonatronaceae</taxon>
        <taxon>Natronogracilivirga</taxon>
    </lineage>
</organism>
<dbReference type="GO" id="GO:0004222">
    <property type="term" value="F:metalloendopeptidase activity"/>
    <property type="evidence" value="ECO:0007669"/>
    <property type="project" value="InterPro"/>
</dbReference>
<keyword evidence="3" id="KW-0479">Metal-binding</keyword>
<reference evidence="9" key="1">
    <citation type="submission" date="2021-02" db="EMBL/GenBank/DDBJ databases">
        <title>Natronogracilivirga saccharolytica gen. nov. sp. nov. a new anaerobic, haloalkiliphilic carbohydrate-fermenting bacterium from soda lake and proposing of Cyclonatronumiaceae fam. nov. in the phylum Balneolaeota.</title>
        <authorList>
            <person name="Zhilina T.N."/>
            <person name="Sorokin D.Y."/>
            <person name="Zavarzina D.G."/>
            <person name="Toshchakov S.V."/>
            <person name="Kublanov I.V."/>
        </authorList>
    </citation>
    <scope>NUCLEOTIDE SEQUENCE</scope>
    <source>
        <strain evidence="9">Z-1702</strain>
    </source>
</reference>
<keyword evidence="6 9" id="KW-0482">Metalloprotease</keyword>
<keyword evidence="7" id="KW-0732">Signal</keyword>
<accession>A0A8J7SB49</accession>
<proteinExistence type="predicted"/>
<evidence type="ECO:0000259" key="8">
    <source>
        <dbReference type="Pfam" id="PF01435"/>
    </source>
</evidence>
<evidence type="ECO:0000313" key="9">
    <source>
        <dbReference type="EMBL" id="MBP3193211.1"/>
    </source>
</evidence>
<dbReference type="GO" id="GO:0046872">
    <property type="term" value="F:metal ion binding"/>
    <property type="evidence" value="ECO:0007669"/>
    <property type="project" value="UniProtKB-KW"/>
</dbReference>
<evidence type="ECO:0000256" key="1">
    <source>
        <dbReference type="ARBA" id="ARBA00001947"/>
    </source>
</evidence>
<keyword evidence="2" id="KW-0645">Protease</keyword>
<evidence type="ECO:0000256" key="6">
    <source>
        <dbReference type="ARBA" id="ARBA00023049"/>
    </source>
</evidence>
<dbReference type="PROSITE" id="PS51257">
    <property type="entry name" value="PROKAR_LIPOPROTEIN"/>
    <property type="match status" value="1"/>
</dbReference>
<gene>
    <name evidence="9" type="ORF">NATSA_11090</name>
</gene>
<evidence type="ECO:0000256" key="3">
    <source>
        <dbReference type="ARBA" id="ARBA00022723"/>
    </source>
</evidence>
<dbReference type="InterPro" id="IPR001915">
    <property type="entry name" value="Peptidase_M48"/>
</dbReference>
<comment type="caution">
    <text evidence="9">The sequence shown here is derived from an EMBL/GenBank/DDBJ whole genome shotgun (WGS) entry which is preliminary data.</text>
</comment>
<dbReference type="Pfam" id="PF01435">
    <property type="entry name" value="Peptidase_M48"/>
    <property type="match status" value="1"/>
</dbReference>
<evidence type="ECO:0000256" key="4">
    <source>
        <dbReference type="ARBA" id="ARBA00022801"/>
    </source>
</evidence>
<dbReference type="RefSeq" id="WP_210512642.1">
    <property type="nucleotide sequence ID" value="NZ_JAFIDN010000009.1"/>
</dbReference>
<feature type="domain" description="Peptidase M48" evidence="8">
    <location>
        <begin position="87"/>
        <end position="258"/>
    </location>
</feature>